<evidence type="ECO:0000256" key="1">
    <source>
        <dbReference type="SAM" id="MobiDB-lite"/>
    </source>
</evidence>
<dbReference type="EMBL" id="ML122285">
    <property type="protein sequence ID" value="RPD56835.1"/>
    <property type="molecule type" value="Genomic_DNA"/>
</dbReference>
<accession>A0A5C2S0B9</accession>
<feature type="compositionally biased region" description="Low complexity" evidence="1">
    <location>
        <begin position="30"/>
        <end position="69"/>
    </location>
</feature>
<dbReference type="OrthoDB" id="2758032at2759"/>
<reference evidence="2" key="1">
    <citation type="journal article" date="2018" name="Genome Biol. Evol.">
        <title>Genomics and development of Lentinus tigrinus, a white-rot wood-decaying mushroom with dimorphic fruiting bodies.</title>
        <authorList>
            <person name="Wu B."/>
            <person name="Xu Z."/>
            <person name="Knudson A."/>
            <person name="Carlson A."/>
            <person name="Chen N."/>
            <person name="Kovaka S."/>
            <person name="LaButti K."/>
            <person name="Lipzen A."/>
            <person name="Pennachio C."/>
            <person name="Riley R."/>
            <person name="Schakwitz W."/>
            <person name="Umezawa K."/>
            <person name="Ohm R.A."/>
            <person name="Grigoriev I.V."/>
            <person name="Nagy L.G."/>
            <person name="Gibbons J."/>
            <person name="Hibbett D."/>
        </authorList>
    </citation>
    <scope>NUCLEOTIDE SEQUENCE [LARGE SCALE GENOMIC DNA]</scope>
    <source>
        <strain evidence="2">ALCF2SS1-6</strain>
    </source>
</reference>
<feature type="compositionally biased region" description="Basic residues" evidence="1">
    <location>
        <begin position="573"/>
        <end position="583"/>
    </location>
</feature>
<feature type="region of interest" description="Disordered" evidence="1">
    <location>
        <begin position="1"/>
        <end position="105"/>
    </location>
</feature>
<evidence type="ECO:0000313" key="2">
    <source>
        <dbReference type="EMBL" id="RPD56835.1"/>
    </source>
</evidence>
<feature type="region of interest" description="Disordered" evidence="1">
    <location>
        <begin position="609"/>
        <end position="644"/>
    </location>
</feature>
<feature type="compositionally biased region" description="Basic residues" evidence="1">
    <location>
        <begin position="80"/>
        <end position="91"/>
    </location>
</feature>
<feature type="compositionally biased region" description="Acidic residues" evidence="1">
    <location>
        <begin position="543"/>
        <end position="558"/>
    </location>
</feature>
<feature type="compositionally biased region" description="Low complexity" evidence="1">
    <location>
        <begin position="345"/>
        <end position="357"/>
    </location>
</feature>
<dbReference type="AlphaFoldDB" id="A0A5C2S0B9"/>
<proteinExistence type="predicted"/>
<feature type="compositionally biased region" description="Low complexity" evidence="1">
    <location>
        <begin position="152"/>
        <end position="164"/>
    </location>
</feature>
<feature type="compositionally biased region" description="Basic residues" evidence="1">
    <location>
        <begin position="141"/>
        <end position="151"/>
    </location>
</feature>
<feature type="region of interest" description="Disordered" evidence="1">
    <location>
        <begin position="532"/>
        <end position="590"/>
    </location>
</feature>
<feature type="compositionally biased region" description="Basic and acidic residues" evidence="1">
    <location>
        <begin position="624"/>
        <end position="634"/>
    </location>
</feature>
<protein>
    <submittedName>
        <fullName evidence="2">Uncharacterized protein</fullName>
    </submittedName>
</protein>
<feature type="region of interest" description="Disordered" evidence="1">
    <location>
        <begin position="329"/>
        <end position="362"/>
    </location>
</feature>
<feature type="region of interest" description="Disordered" evidence="1">
    <location>
        <begin position="450"/>
        <end position="474"/>
    </location>
</feature>
<sequence>MAPLKRHYTIALTTSEQDIPVATSDPVVETSAPRRSSRLRASSTAPTASSSRQPSFAPASRRSSPRAPSTIQTTPARPLRSNKGKGLHQRQHSISEDPNLSPFRNPAYVAPQLAIPSDAPEALLRPESSPLQGLTPQTPPLRRRKPARRRQASSSPQPLQSRAQPPSPPPNEQNEEDDDYDVQLPYTTENNVVFNYPPHDPNDNYWFEEMYGHIEADGYIKRLLGDVKNAVAHRLLHSTTVELELGDLLKNYDRMLREIGVEQGEKYEKFLRQETGLLVVPGRNEEGVVHFRQAPPPSQPLQLNSRIFGAPVVPNGPSAPRTKRIKHIELGSEELVPTEPVEPRSSSVISSPSNNASFRAQKRRIEAASSASETVFIDFPKLKRRRTTPGPVFRYSPLPPSSPLPSTHASSSESGSPRPEPARLSPVAEEAAEAEAEAVVPVAEESAEVGNTAVILDSDPSWIPDGSDVENIDPNGKEVSEVLAAVEKMVATTKEAEDNVPPPAPIPDEVYRARWEAIFPYYVPPPSSQMDIPMAWPPRSDEVVDEENKDGAGEEAEADTSFGQSVSAALARAKGKGKGKGKAVAKEERKDYVPEDPLAVEAREFWAKTLRNRPEDGSPLMSKEAYRKQAEDKIWPPYNSQLYS</sequence>
<organism evidence="2 3">
    <name type="scientific">Lentinus tigrinus ALCF2SS1-6</name>
    <dbReference type="NCBI Taxonomy" id="1328759"/>
    <lineage>
        <taxon>Eukaryota</taxon>
        <taxon>Fungi</taxon>
        <taxon>Dikarya</taxon>
        <taxon>Basidiomycota</taxon>
        <taxon>Agaricomycotina</taxon>
        <taxon>Agaricomycetes</taxon>
        <taxon>Polyporales</taxon>
        <taxon>Polyporaceae</taxon>
        <taxon>Lentinus</taxon>
    </lineage>
</organism>
<evidence type="ECO:0000313" key="3">
    <source>
        <dbReference type="Proteomes" id="UP000313359"/>
    </source>
</evidence>
<keyword evidence="3" id="KW-1185">Reference proteome</keyword>
<dbReference type="Proteomes" id="UP000313359">
    <property type="component" value="Unassembled WGS sequence"/>
</dbReference>
<feature type="region of interest" description="Disordered" evidence="1">
    <location>
        <begin position="388"/>
        <end position="434"/>
    </location>
</feature>
<feature type="compositionally biased region" description="Low complexity" evidence="1">
    <location>
        <begin position="404"/>
        <end position="429"/>
    </location>
</feature>
<gene>
    <name evidence="2" type="ORF">L227DRAFT_614205</name>
</gene>
<feature type="region of interest" description="Disordered" evidence="1">
    <location>
        <begin position="123"/>
        <end position="178"/>
    </location>
</feature>
<name>A0A5C2S0B9_9APHY</name>